<protein>
    <recommendedName>
        <fullName evidence="1">Telomerase reverse transcriptase</fullName>
        <ecNumber evidence="1">2.7.7.49</ecNumber>
    </recommendedName>
    <alternativeName>
        <fullName evidence="1">Telomerase catalytic subunit</fullName>
    </alternativeName>
</protein>
<dbReference type="PRINTS" id="PR01365">
    <property type="entry name" value="TELOMERASERT"/>
</dbReference>
<dbReference type="GO" id="GO:0000333">
    <property type="term" value="C:telomerase catalytic core complex"/>
    <property type="evidence" value="ECO:0007669"/>
    <property type="project" value="TreeGrafter"/>
</dbReference>
<dbReference type="Gene3D" id="1.10.132.70">
    <property type="match status" value="1"/>
</dbReference>
<keyword evidence="1" id="KW-0158">Chromosome</keyword>
<keyword evidence="1" id="KW-0479">Metal-binding</keyword>
<keyword evidence="4" id="KW-1185">Reference proteome</keyword>
<comment type="subcellular location">
    <subcellularLocation>
        <location evidence="1">Nucleus</location>
    </subcellularLocation>
    <subcellularLocation>
        <location evidence="1">Chromosome</location>
        <location evidence="1">Telomere</location>
    </subcellularLocation>
</comment>
<dbReference type="PROSITE" id="PS50878">
    <property type="entry name" value="RT_POL"/>
    <property type="match status" value="1"/>
</dbReference>
<dbReference type="GO" id="GO:0042162">
    <property type="term" value="F:telomeric DNA binding"/>
    <property type="evidence" value="ECO:0007669"/>
    <property type="project" value="TreeGrafter"/>
</dbReference>
<sequence length="668" mass="76341">MSLICRRERSSPLDLKRMFVSSLKKSCDAHCTYFPLLLATCEVEKIAERFCVFDQRQPKSYHCDSDGSVPHRNVYHLVVSELNAAFSVTDYGCAKNRAIFLRYLKHFIGMQFGSKLNTGSICREFQVPEGMDSTWLVFSHGFVYSLLCGVVLSILKKNFRWCELKSRVPTVSYFTLASWKNILLNYLSTLKLATLSPVAQDASFPSAVFSHPDLANETYRVVPSIVRLVRKSDQRTFRLVVNRSIRKSGRSHQHCSPEGLPVSIAPKNLSVNERLRCPNGLVAFLSRLKHELPSIYAPSILSVNGAFSSLVRFRKAVATQGHFRFRLAKMDILDCFHSIEHAKLMEVFKEICDYARRYLFPAPDTEHLVHELEWFLRDALILFEGQLYRFQKGLAQGSCICTELANLYLAHADRQLAQGFPLWQSGVKSTWTSCSTVLRYLDDYLCITPANGNLSEFAKRVEANLEHYGLKLNPSKVQSNESTRIVWLGMEIQDDLTIMIPEEPPPRFCRFTGRPLSAEDCLLHLSRARLRSVAWRYAFNPSCGIPQPSLNNGELSSQTRWNSLCGQNAHRLGQRVADLVWVCLKTSPGRMKLLTLPTVRQLAICIIRGIRSTLGHKRLEWLRLAVKAFAKRLRPYRGEVATLLSQLRKYLHKCIKMETIRFSPRLYS</sequence>
<reference evidence="3 4" key="1">
    <citation type="journal article" date="2019" name="BMC Genomics">
        <title>New insights from Opisthorchis felineus genome: update on genomics of the epidemiologically important liver flukes.</title>
        <authorList>
            <person name="Ershov N.I."/>
            <person name="Mordvinov V.A."/>
            <person name="Prokhortchouk E.B."/>
            <person name="Pakharukova M.Y."/>
            <person name="Gunbin K.V."/>
            <person name="Ustyantsev K."/>
            <person name="Genaev M.A."/>
            <person name="Blinov A.G."/>
            <person name="Mazur A."/>
            <person name="Boulygina E."/>
            <person name="Tsygankova S."/>
            <person name="Khrameeva E."/>
            <person name="Chekanov N."/>
            <person name="Fan G."/>
            <person name="Xiao A."/>
            <person name="Zhang H."/>
            <person name="Xu X."/>
            <person name="Yang H."/>
            <person name="Solovyev V."/>
            <person name="Lee S.M."/>
            <person name="Liu X."/>
            <person name="Afonnikov D.A."/>
            <person name="Skryabin K.G."/>
        </authorList>
    </citation>
    <scope>NUCLEOTIDE SEQUENCE [LARGE SCALE GENOMIC DNA]</scope>
    <source>
        <strain evidence="3">AK-0245</strain>
        <tissue evidence="3">Whole organism</tissue>
    </source>
</reference>
<keyword evidence="1" id="KW-0695">RNA-directed DNA polymerase</keyword>
<dbReference type="GO" id="GO:0070034">
    <property type="term" value="F:telomerase RNA binding"/>
    <property type="evidence" value="ECO:0007669"/>
    <property type="project" value="TreeGrafter"/>
</dbReference>
<dbReference type="EC" id="2.7.7.49" evidence="1"/>
<dbReference type="InterPro" id="IPR043502">
    <property type="entry name" value="DNA/RNA_pol_sf"/>
</dbReference>
<dbReference type="GO" id="GO:0000781">
    <property type="term" value="C:chromosome, telomeric region"/>
    <property type="evidence" value="ECO:0007669"/>
    <property type="project" value="UniProtKB-SubCell"/>
</dbReference>
<keyword evidence="1" id="KW-0539">Nucleus</keyword>
<dbReference type="EMBL" id="SJOL01009693">
    <property type="protein sequence ID" value="TGZ56251.1"/>
    <property type="molecule type" value="Genomic_DNA"/>
</dbReference>
<dbReference type="STRING" id="147828.A0A4S2L165"/>
<gene>
    <name evidence="3" type="ORF">CRM22_010185</name>
</gene>
<evidence type="ECO:0000313" key="3">
    <source>
        <dbReference type="EMBL" id="TGZ56251.1"/>
    </source>
</evidence>
<keyword evidence="1" id="KW-0460">Magnesium</keyword>
<name>A0A4S2L165_OPIFE</name>
<dbReference type="Proteomes" id="UP000308267">
    <property type="component" value="Unassembled WGS sequence"/>
</dbReference>
<organism evidence="3 4">
    <name type="scientific">Opisthorchis felineus</name>
    <dbReference type="NCBI Taxonomy" id="147828"/>
    <lineage>
        <taxon>Eukaryota</taxon>
        <taxon>Metazoa</taxon>
        <taxon>Spiralia</taxon>
        <taxon>Lophotrochozoa</taxon>
        <taxon>Platyhelminthes</taxon>
        <taxon>Trematoda</taxon>
        <taxon>Digenea</taxon>
        <taxon>Opisthorchiida</taxon>
        <taxon>Opisthorchiata</taxon>
        <taxon>Opisthorchiidae</taxon>
        <taxon>Opisthorchis</taxon>
    </lineage>
</organism>
<dbReference type="PANTHER" id="PTHR12066:SF0">
    <property type="entry name" value="TELOMERASE REVERSE TRANSCRIPTASE"/>
    <property type="match status" value="1"/>
</dbReference>
<dbReference type="AlphaFoldDB" id="A0A4S2L165"/>
<keyword evidence="1" id="KW-0779">Telomere</keyword>
<feature type="domain" description="Reverse transcriptase" evidence="2">
    <location>
        <begin position="210"/>
        <end position="492"/>
    </location>
</feature>
<accession>A0A4S2L165</accession>
<evidence type="ECO:0000259" key="2">
    <source>
        <dbReference type="PROSITE" id="PS50878"/>
    </source>
</evidence>
<comment type="function">
    <text evidence="1">Telomerase is a ribonucleoprotein enzyme essential for the replication of chromosome termini in most eukaryotes. It elongates telomeres. It is a reverse transcriptase that adds simple sequence repeats to chromosome ends by copying a template sequence within the RNA component of the enzyme.</text>
</comment>
<dbReference type="InterPro" id="IPR000477">
    <property type="entry name" value="RT_dom"/>
</dbReference>
<dbReference type="GO" id="GO:0007004">
    <property type="term" value="P:telomere maintenance via telomerase"/>
    <property type="evidence" value="ECO:0007669"/>
    <property type="project" value="TreeGrafter"/>
</dbReference>
<evidence type="ECO:0000313" key="4">
    <source>
        <dbReference type="Proteomes" id="UP000308267"/>
    </source>
</evidence>
<comment type="similarity">
    <text evidence="1">Belongs to the reverse transcriptase family. Telomerase subfamily.</text>
</comment>
<comment type="caution">
    <text evidence="3">The sequence shown here is derived from an EMBL/GenBank/DDBJ whole genome shotgun (WGS) entry which is preliminary data.</text>
</comment>
<proteinExistence type="inferred from homology"/>
<dbReference type="InterPro" id="IPR003545">
    <property type="entry name" value="Telomerase_RT"/>
</dbReference>
<dbReference type="GO" id="GO:0003720">
    <property type="term" value="F:telomerase activity"/>
    <property type="evidence" value="ECO:0007669"/>
    <property type="project" value="InterPro"/>
</dbReference>
<dbReference type="OrthoDB" id="8068635at2759"/>
<keyword evidence="1" id="KW-0548">Nucleotidyltransferase</keyword>
<comment type="catalytic activity">
    <reaction evidence="1">
        <text>DNA(n) + a 2'-deoxyribonucleoside 5'-triphosphate = DNA(n+1) + diphosphate</text>
        <dbReference type="Rhea" id="RHEA:22508"/>
        <dbReference type="Rhea" id="RHEA-COMP:17339"/>
        <dbReference type="Rhea" id="RHEA-COMP:17340"/>
        <dbReference type="ChEBI" id="CHEBI:33019"/>
        <dbReference type="ChEBI" id="CHEBI:61560"/>
        <dbReference type="ChEBI" id="CHEBI:173112"/>
        <dbReference type="EC" id="2.7.7.49"/>
    </reaction>
</comment>
<dbReference type="PANTHER" id="PTHR12066">
    <property type="entry name" value="TELOMERASE REVERSE TRANSCRIPTASE"/>
    <property type="match status" value="1"/>
</dbReference>
<evidence type="ECO:0000256" key="1">
    <source>
        <dbReference type="RuleBase" id="RU365061"/>
    </source>
</evidence>
<dbReference type="Pfam" id="PF00078">
    <property type="entry name" value="RVT_1"/>
    <property type="match status" value="1"/>
</dbReference>
<keyword evidence="1" id="KW-0808">Transferase</keyword>
<dbReference type="GO" id="GO:0046872">
    <property type="term" value="F:metal ion binding"/>
    <property type="evidence" value="ECO:0007669"/>
    <property type="project" value="UniProtKB-KW"/>
</dbReference>
<dbReference type="SUPFAM" id="SSF56672">
    <property type="entry name" value="DNA/RNA polymerases"/>
    <property type="match status" value="1"/>
</dbReference>